<reference evidence="3 4" key="1">
    <citation type="submission" date="2018-06" db="EMBL/GenBank/DDBJ databases">
        <title>Genomic Encyclopedia of Archaeal and Bacterial Type Strains, Phase II (KMG-II): from individual species to whole genera.</title>
        <authorList>
            <person name="Goeker M."/>
        </authorList>
    </citation>
    <scope>NUCLEOTIDE SEQUENCE [LARGE SCALE GENOMIC DNA]</scope>
    <source>
        <strain evidence="3 4">DSM 29821</strain>
    </source>
</reference>
<comment type="caution">
    <text evidence="3">The sequence shown here is derived from an EMBL/GenBank/DDBJ whole genome shotgun (WGS) entry which is preliminary data.</text>
</comment>
<dbReference type="Pfam" id="PF03544">
    <property type="entry name" value="TonB_C"/>
    <property type="match status" value="1"/>
</dbReference>
<dbReference type="RefSeq" id="WP_111591321.1">
    <property type="nucleotide sequence ID" value="NZ_QLMA01000002.1"/>
</dbReference>
<dbReference type="AlphaFoldDB" id="A0A327W8V1"/>
<name>A0A327W8V1_9BACT</name>
<gene>
    <name evidence="3" type="ORF">CLV59_102377</name>
</gene>
<dbReference type="Proteomes" id="UP000249819">
    <property type="component" value="Unassembled WGS sequence"/>
</dbReference>
<dbReference type="GO" id="GO:0055085">
    <property type="term" value="P:transmembrane transport"/>
    <property type="evidence" value="ECO:0007669"/>
    <property type="project" value="InterPro"/>
</dbReference>
<evidence type="ECO:0000313" key="3">
    <source>
        <dbReference type="EMBL" id="RAJ85672.1"/>
    </source>
</evidence>
<protein>
    <submittedName>
        <fullName evidence="3">TonB family protein</fullName>
    </submittedName>
</protein>
<dbReference type="EMBL" id="QLMA01000002">
    <property type="protein sequence ID" value="RAJ85672.1"/>
    <property type="molecule type" value="Genomic_DNA"/>
</dbReference>
<keyword evidence="1" id="KW-1133">Transmembrane helix</keyword>
<feature type="domain" description="TonB C-terminal" evidence="2">
    <location>
        <begin position="314"/>
        <end position="372"/>
    </location>
</feature>
<evidence type="ECO:0000256" key="1">
    <source>
        <dbReference type="SAM" id="Phobius"/>
    </source>
</evidence>
<dbReference type="SUPFAM" id="SSF74653">
    <property type="entry name" value="TolA/TonB C-terminal domain"/>
    <property type="match status" value="1"/>
</dbReference>
<proteinExistence type="predicted"/>
<keyword evidence="4" id="KW-1185">Reference proteome</keyword>
<dbReference type="OrthoDB" id="1112758at2"/>
<sequence>MADKKPHKDQPVSQELIRQYLAGELDDKAMHALERQALDDPFLAEALEGFESSIPDQSANLDELHSRLATRVAPEKGKIRPLYTRIAAAAAILLLLFTGGWFLLKQPVTPSRHPQVAGVPHIPDTAAEKVTEDQANATVTTPAPAAAQPEKPLIAAASPQKTKKVAAEKSVVSREASAEKMNADAAEPAVAFAAPTPKVAAVAKENESIVAGNVLYKAPVNDIQLQKKYADTADKQDFLQGRLAGVEISANAKKRDKALSEVVITGYSPNNAADEDVDVSENNAGPQPVGGYPSFIKYLNDKRMVTDSLIAGNVVRVAFTVLPYGGLESFRIVKGKNIAANEAAINIIKSGPAWLPAKNGQPQEVKVRIAFRMKKQ</sequence>
<keyword evidence="1" id="KW-0472">Membrane</keyword>
<feature type="transmembrane region" description="Helical" evidence="1">
    <location>
        <begin position="86"/>
        <end position="104"/>
    </location>
</feature>
<evidence type="ECO:0000259" key="2">
    <source>
        <dbReference type="Pfam" id="PF03544"/>
    </source>
</evidence>
<organism evidence="3 4">
    <name type="scientific">Chitinophaga dinghuensis</name>
    <dbReference type="NCBI Taxonomy" id="1539050"/>
    <lineage>
        <taxon>Bacteria</taxon>
        <taxon>Pseudomonadati</taxon>
        <taxon>Bacteroidota</taxon>
        <taxon>Chitinophagia</taxon>
        <taxon>Chitinophagales</taxon>
        <taxon>Chitinophagaceae</taxon>
        <taxon>Chitinophaga</taxon>
    </lineage>
</organism>
<dbReference type="InterPro" id="IPR037682">
    <property type="entry name" value="TonB_C"/>
</dbReference>
<keyword evidence="1" id="KW-0812">Transmembrane</keyword>
<accession>A0A327W8V1</accession>
<evidence type="ECO:0000313" key="4">
    <source>
        <dbReference type="Proteomes" id="UP000249819"/>
    </source>
</evidence>